<evidence type="ECO:0000256" key="3">
    <source>
        <dbReference type="ARBA" id="ARBA00007811"/>
    </source>
</evidence>
<keyword evidence="8" id="KW-1133">Transmembrane helix</keyword>
<keyword evidence="7 13" id="KW-0276">Fatty acid metabolism</keyword>
<comment type="pathway">
    <text evidence="2 13">Lipid metabolism; fatty acid biosynthesis.</text>
</comment>
<evidence type="ECO:0000256" key="5">
    <source>
        <dbReference type="ARBA" id="ARBA00022516"/>
    </source>
</evidence>
<evidence type="ECO:0000256" key="13">
    <source>
        <dbReference type="RuleBase" id="RU363109"/>
    </source>
</evidence>
<dbReference type="Pfam" id="PF04387">
    <property type="entry name" value="PTPLA"/>
    <property type="match status" value="1"/>
</dbReference>
<sequence>MAQLLKLSLFTYNSIQAFGWTISLFRILTSFIAINSVNGAYDCAGDLICQFVANLCILGSCTWSNRDCSKWSVVPLMQWGGRTHFLLAIVLRIHEVQEVPAVFITFFAWSLTEVIRYSYYALNIFGGCPSWLTYLRYTTFIVLYPLGLAPGERPALSFLLFFFSLKNEKRRTLSLLSKFPSPDRRETISGRPPSNPPPATTSGGRKLQNPPQIKAWFPLKLNPEFSFISLDEALVGPVIRVKFGESPNYVVTHPIVMTWGLCGTPGSFWRGSSQRRRCGGSGSSGGWDGIIQPLINLGFLLGSRFGFGCKWASGIGPVCK</sequence>
<keyword evidence="13" id="KW-0256">Endoplasmic reticulum</keyword>
<evidence type="ECO:0000256" key="6">
    <source>
        <dbReference type="ARBA" id="ARBA00022692"/>
    </source>
</evidence>
<keyword evidence="6" id="KW-0812">Transmembrane</keyword>
<evidence type="ECO:0000256" key="9">
    <source>
        <dbReference type="ARBA" id="ARBA00023098"/>
    </source>
</evidence>
<keyword evidence="11 13" id="KW-0275">Fatty acid biosynthesis</keyword>
<keyword evidence="5 13" id="KW-0444">Lipid biosynthesis</keyword>
<dbReference type="AlphaFoldDB" id="A0A6A2XL12"/>
<dbReference type="GO" id="GO:0030148">
    <property type="term" value="P:sphingolipid biosynthetic process"/>
    <property type="evidence" value="ECO:0007669"/>
    <property type="project" value="TreeGrafter"/>
</dbReference>
<gene>
    <name evidence="15" type="ORF">F3Y22_tig00112131pilonHSYRG00088</name>
</gene>
<evidence type="ECO:0000256" key="14">
    <source>
        <dbReference type="SAM" id="MobiDB-lite"/>
    </source>
</evidence>
<dbReference type="EMBL" id="VEPZ02001510">
    <property type="protein sequence ID" value="KAE8670470.1"/>
    <property type="molecule type" value="Genomic_DNA"/>
</dbReference>
<keyword evidence="12 13" id="KW-0456">Lyase</keyword>
<comment type="subcellular location">
    <subcellularLocation>
        <location evidence="13">Endoplasmic reticulum membrane</location>
        <topology evidence="13">Multi-pass membrane protein</topology>
    </subcellularLocation>
    <subcellularLocation>
        <location evidence="1">Membrane</location>
        <topology evidence="1">Multi-pass membrane protein</topology>
    </subcellularLocation>
</comment>
<evidence type="ECO:0000256" key="11">
    <source>
        <dbReference type="ARBA" id="ARBA00023160"/>
    </source>
</evidence>
<keyword evidence="10 13" id="KW-0472">Membrane</keyword>
<dbReference type="EC" id="4.2.1.134" evidence="4 13"/>
<evidence type="ECO:0000313" key="15">
    <source>
        <dbReference type="EMBL" id="KAE8670470.1"/>
    </source>
</evidence>
<dbReference type="GO" id="GO:0005789">
    <property type="term" value="C:endoplasmic reticulum membrane"/>
    <property type="evidence" value="ECO:0007669"/>
    <property type="project" value="UniProtKB-SubCell"/>
</dbReference>
<proteinExistence type="inferred from homology"/>
<dbReference type="Proteomes" id="UP000436088">
    <property type="component" value="Unassembled WGS sequence"/>
</dbReference>
<accession>A0A6A2XL12</accession>
<dbReference type="PANTHER" id="PTHR11035">
    <property type="entry name" value="VERY-LONG-CHAIN (3R)-3-HYDROXYACYL-COA DEHYDRATASE"/>
    <property type="match status" value="1"/>
</dbReference>
<evidence type="ECO:0000256" key="1">
    <source>
        <dbReference type="ARBA" id="ARBA00004141"/>
    </source>
</evidence>
<comment type="function">
    <text evidence="13">Catalyzes the third of the four reactions of the long-chain fatty acids elongation cycle. This endoplasmic reticulum-bound enzymatic process, allows the addition of two carbons to the chain of long- and very long-chain fatty acids/VLCFAs per cycle. This enzyme catalyzes the dehydration of the 3-hydroxyacyl-CoA intermediate into trans-2,3-enoyl-CoA, within each cycle of fatty acid elongation. Thereby, it participates to the production of VLCFAs of different chain lengths that are involved in multiple biological processes as precursors of membrane lipids and lipid mediators.</text>
</comment>
<dbReference type="GO" id="GO:0042761">
    <property type="term" value="P:very long-chain fatty acid biosynthetic process"/>
    <property type="evidence" value="ECO:0007669"/>
    <property type="project" value="TreeGrafter"/>
</dbReference>
<dbReference type="UniPathway" id="UPA00094"/>
<comment type="catalytic activity">
    <reaction evidence="13">
        <text>a very-long-chain (3R)-3-hydroxyacyl-CoA = a very-long-chain (2E)-enoyl-CoA + H2O</text>
        <dbReference type="Rhea" id="RHEA:45812"/>
        <dbReference type="ChEBI" id="CHEBI:15377"/>
        <dbReference type="ChEBI" id="CHEBI:83728"/>
        <dbReference type="ChEBI" id="CHEBI:85440"/>
        <dbReference type="EC" id="4.2.1.134"/>
    </reaction>
</comment>
<evidence type="ECO:0000256" key="4">
    <source>
        <dbReference type="ARBA" id="ARBA00013122"/>
    </source>
</evidence>
<comment type="caution">
    <text evidence="15">The sequence shown here is derived from an EMBL/GenBank/DDBJ whole genome shotgun (WGS) entry which is preliminary data.</text>
</comment>
<evidence type="ECO:0000256" key="10">
    <source>
        <dbReference type="ARBA" id="ARBA00023136"/>
    </source>
</evidence>
<comment type="similarity">
    <text evidence="3 13">Belongs to the very long-chain fatty acids dehydratase HACD family.</text>
</comment>
<feature type="region of interest" description="Disordered" evidence="14">
    <location>
        <begin position="180"/>
        <end position="207"/>
    </location>
</feature>
<evidence type="ECO:0000313" key="16">
    <source>
        <dbReference type="Proteomes" id="UP000436088"/>
    </source>
</evidence>
<dbReference type="PANTHER" id="PTHR11035:SF35">
    <property type="entry name" value="VERY-LONG-CHAIN (3R)-3-HYDROXYACYL-COA DEHYDRATASE"/>
    <property type="match status" value="1"/>
</dbReference>
<evidence type="ECO:0000256" key="8">
    <source>
        <dbReference type="ARBA" id="ARBA00022989"/>
    </source>
</evidence>
<keyword evidence="9 13" id="KW-0443">Lipid metabolism</keyword>
<dbReference type="GO" id="GO:0030497">
    <property type="term" value="P:fatty acid elongation"/>
    <property type="evidence" value="ECO:0007669"/>
    <property type="project" value="TreeGrafter"/>
</dbReference>
<evidence type="ECO:0000256" key="2">
    <source>
        <dbReference type="ARBA" id="ARBA00005194"/>
    </source>
</evidence>
<organism evidence="15 16">
    <name type="scientific">Hibiscus syriacus</name>
    <name type="common">Rose of Sharon</name>
    <dbReference type="NCBI Taxonomy" id="106335"/>
    <lineage>
        <taxon>Eukaryota</taxon>
        <taxon>Viridiplantae</taxon>
        <taxon>Streptophyta</taxon>
        <taxon>Embryophyta</taxon>
        <taxon>Tracheophyta</taxon>
        <taxon>Spermatophyta</taxon>
        <taxon>Magnoliopsida</taxon>
        <taxon>eudicotyledons</taxon>
        <taxon>Gunneridae</taxon>
        <taxon>Pentapetalae</taxon>
        <taxon>rosids</taxon>
        <taxon>malvids</taxon>
        <taxon>Malvales</taxon>
        <taxon>Malvaceae</taxon>
        <taxon>Malvoideae</taxon>
        <taxon>Hibiscus</taxon>
    </lineage>
</organism>
<dbReference type="GO" id="GO:0102158">
    <property type="term" value="F:very-long-chain (3R)-3-hydroxyacyl-CoA dehydratase activity"/>
    <property type="evidence" value="ECO:0007669"/>
    <property type="project" value="UniProtKB-EC"/>
</dbReference>
<reference evidence="15" key="1">
    <citation type="submission" date="2019-09" db="EMBL/GenBank/DDBJ databases">
        <title>Draft genome information of white flower Hibiscus syriacus.</title>
        <authorList>
            <person name="Kim Y.-M."/>
        </authorList>
    </citation>
    <scope>NUCLEOTIDE SEQUENCE [LARGE SCALE GENOMIC DNA]</scope>
    <source>
        <strain evidence="15">YM2019G1</strain>
    </source>
</reference>
<dbReference type="InterPro" id="IPR007482">
    <property type="entry name" value="Tyr_Pase-like_PTPLA"/>
</dbReference>
<evidence type="ECO:0000256" key="12">
    <source>
        <dbReference type="ARBA" id="ARBA00023239"/>
    </source>
</evidence>
<name>A0A6A2XL12_HIBSY</name>
<evidence type="ECO:0000256" key="7">
    <source>
        <dbReference type="ARBA" id="ARBA00022832"/>
    </source>
</evidence>
<keyword evidence="16" id="KW-1185">Reference proteome</keyword>
<protein>
    <recommendedName>
        <fullName evidence="4 13">Very-long-chain (3R)-3-hydroxyacyl-CoA dehydratase</fullName>
        <ecNumber evidence="4 13">4.2.1.134</ecNumber>
    </recommendedName>
</protein>